<feature type="chain" id="PRO_5045801907" evidence="1">
    <location>
        <begin position="22"/>
        <end position="153"/>
    </location>
</feature>
<keyword evidence="3" id="KW-1185">Reference proteome</keyword>
<dbReference type="InterPro" id="IPR036182">
    <property type="entry name" value="PCuAC_sf"/>
</dbReference>
<dbReference type="PANTHER" id="PTHR36302">
    <property type="entry name" value="BLR7088 PROTEIN"/>
    <property type="match status" value="1"/>
</dbReference>
<gene>
    <name evidence="2" type="ORF">QWJ38_16770</name>
</gene>
<organism evidence="2 3">
    <name type="scientific">Roseateles violae</name>
    <dbReference type="NCBI Taxonomy" id="3058042"/>
    <lineage>
        <taxon>Bacteria</taxon>
        <taxon>Pseudomonadati</taxon>
        <taxon>Pseudomonadota</taxon>
        <taxon>Betaproteobacteria</taxon>
        <taxon>Burkholderiales</taxon>
        <taxon>Sphaerotilaceae</taxon>
        <taxon>Roseateles</taxon>
    </lineage>
</organism>
<protein>
    <submittedName>
        <fullName evidence="2">Copper chaperone PCu(A)C</fullName>
    </submittedName>
</protein>
<dbReference type="Proteomes" id="UP001228044">
    <property type="component" value="Unassembled WGS sequence"/>
</dbReference>
<comment type="caution">
    <text evidence="2">The sequence shown here is derived from an EMBL/GenBank/DDBJ whole genome shotgun (WGS) entry which is preliminary data.</text>
</comment>
<dbReference type="InterPro" id="IPR007410">
    <property type="entry name" value="LpqE-like"/>
</dbReference>
<dbReference type="SUPFAM" id="SSF110087">
    <property type="entry name" value="DR1885-like metal-binding protein"/>
    <property type="match status" value="1"/>
</dbReference>
<proteinExistence type="predicted"/>
<evidence type="ECO:0000313" key="3">
    <source>
        <dbReference type="Proteomes" id="UP001228044"/>
    </source>
</evidence>
<evidence type="ECO:0000256" key="1">
    <source>
        <dbReference type="SAM" id="SignalP"/>
    </source>
</evidence>
<dbReference type="EMBL" id="JAUHHC010000004">
    <property type="protein sequence ID" value="MDN3921945.1"/>
    <property type="molecule type" value="Genomic_DNA"/>
</dbReference>
<accession>A0ABT8DX96</accession>
<dbReference type="Gene3D" id="2.60.40.1890">
    <property type="entry name" value="PCu(A)C copper chaperone"/>
    <property type="match status" value="1"/>
</dbReference>
<dbReference type="PANTHER" id="PTHR36302:SF1">
    <property type="entry name" value="COPPER CHAPERONE PCU(A)C"/>
    <property type="match status" value="1"/>
</dbReference>
<feature type="signal peptide" evidence="1">
    <location>
        <begin position="1"/>
        <end position="21"/>
    </location>
</feature>
<evidence type="ECO:0000313" key="2">
    <source>
        <dbReference type="EMBL" id="MDN3921945.1"/>
    </source>
</evidence>
<dbReference type="Pfam" id="PF04314">
    <property type="entry name" value="PCuAC"/>
    <property type="match status" value="1"/>
</dbReference>
<name>A0ABT8DX96_9BURK</name>
<sequence>MKTKTTMPMLPALLLALAAQAQPQVKVEQAWVRATVAQQKATGAFFRLQSAADARLVEVKTPLAELVEIHEMAMDGDTMKMRPVASLELPAGKPVELKPGGYHLMLMALKKPIAAGEQLPLTLVFEDRDKKRQTVEIKAEARQLGAPAAAHQH</sequence>
<keyword evidence="1" id="KW-0732">Signal</keyword>
<dbReference type="RefSeq" id="WP_290360246.1">
    <property type="nucleotide sequence ID" value="NZ_JAUHHC010000004.1"/>
</dbReference>
<dbReference type="InterPro" id="IPR058248">
    <property type="entry name" value="Lxx211020-like"/>
</dbReference>
<reference evidence="2 3" key="1">
    <citation type="submission" date="2023-06" db="EMBL/GenBank/DDBJ databases">
        <title>Pelomonas sp. PFR6 16S ribosomal RNA gene Genome sequencing and assembly.</title>
        <authorList>
            <person name="Woo H."/>
        </authorList>
    </citation>
    <scope>NUCLEOTIDE SEQUENCE [LARGE SCALE GENOMIC DNA]</scope>
    <source>
        <strain evidence="2 3">PFR6</strain>
    </source>
</reference>